<dbReference type="EC" id="2.4.1.-" evidence="11"/>
<comment type="caution">
    <text evidence="12">The sequence shown here is derived from an EMBL/GenBank/DDBJ whole genome shotgun (WGS) entry which is preliminary data.</text>
</comment>
<evidence type="ECO:0000256" key="3">
    <source>
        <dbReference type="ARBA" id="ARBA00008698"/>
    </source>
</evidence>
<proteinExistence type="inferred from homology"/>
<keyword evidence="4 11" id="KW-0337">GPI-anchor biosynthesis</keyword>
<sequence length="534" mass="61257">MSVQTSTEVKSLLRYCFLVRTLGFVLTVSLFLLPDHNADAFNPPQPIPQNRLDSLIREVLRGYRRWDSLYFSFIAQWNYLYEQSLAFFPLWPCLLGVISRIFHRFVFAILQLDTVILLAGIILNLTFGLAICVLLFRLGLVVLGSVKVSYFAAVLFCLNPALVFFSSLYSESVFLFFTLLGLLSYEQGRLFRASFFFALSVACRSNGLLNLGYIGYALICSDACSKLIWNEHTILDTKRSFATLLKNTFRWWFLLAVTLLPYLCFVLISLLPLIVYQVYAYYLFCSDAFLPGNMDFLAIPRPPQSLVEFGRQAHLQFPRFIYSNYSLSVNQPPPSWCLSNLPFSYSHIQKSYWSVSLFGYYEFKQIPNFLLAFPVVLLSLACAAAFYARAPKTYKTLGLTAETPRDRRLLPYVLHMLFLTVYGVTHINVQVLTRIIFSSCPVIYWYCAYLLSNCSTWQFTVTTQLSDRKKRDVTTSGAGCANNCVQTIRSDFYRLISIFNPAFGSNRKQKVLLLYFVSYAVMGTVLHSKFLPWT</sequence>
<comment type="similarity">
    <text evidence="3 11">Belongs to the PIGV family.</text>
</comment>
<feature type="transmembrane region" description="Helical" evidence="11">
    <location>
        <begin position="369"/>
        <end position="388"/>
    </location>
</feature>
<evidence type="ECO:0000256" key="2">
    <source>
        <dbReference type="ARBA" id="ARBA00004687"/>
    </source>
</evidence>
<keyword evidence="5 11" id="KW-0328">Glycosyltransferase</keyword>
<comment type="function">
    <text evidence="11">Mannosyltransferase involved in glycosylphosphatidylinositol-anchor biosynthesis.</text>
</comment>
<evidence type="ECO:0000256" key="8">
    <source>
        <dbReference type="ARBA" id="ARBA00022824"/>
    </source>
</evidence>
<dbReference type="InterPro" id="IPR007315">
    <property type="entry name" value="PIG-V/Gpi18"/>
</dbReference>
<dbReference type="GO" id="GO:0031501">
    <property type="term" value="C:mannosyltransferase complex"/>
    <property type="evidence" value="ECO:0007669"/>
    <property type="project" value="TreeGrafter"/>
</dbReference>
<evidence type="ECO:0000256" key="5">
    <source>
        <dbReference type="ARBA" id="ARBA00022676"/>
    </source>
</evidence>
<keyword evidence="7 11" id="KW-0812">Transmembrane</keyword>
<dbReference type="GO" id="GO:0000009">
    <property type="term" value="F:alpha-1,6-mannosyltransferase activity"/>
    <property type="evidence" value="ECO:0007669"/>
    <property type="project" value="InterPro"/>
</dbReference>
<feature type="transmembrane region" description="Helical" evidence="11">
    <location>
        <begin position="251"/>
        <end position="284"/>
    </location>
</feature>
<comment type="subcellular location">
    <subcellularLocation>
        <location evidence="1 11">Endoplasmic reticulum membrane</location>
        <topology evidence="1 11">Multi-pass membrane protein</topology>
    </subcellularLocation>
</comment>
<dbReference type="UniPathway" id="UPA00196"/>
<feature type="transmembrane region" description="Helical" evidence="11">
    <location>
        <begin position="115"/>
        <end position="138"/>
    </location>
</feature>
<keyword evidence="9 11" id="KW-1133">Transmembrane helix</keyword>
<evidence type="ECO:0000313" key="12">
    <source>
        <dbReference type="EMBL" id="THD20386.1"/>
    </source>
</evidence>
<feature type="transmembrane region" description="Helical" evidence="11">
    <location>
        <begin position="409"/>
        <end position="431"/>
    </location>
</feature>
<evidence type="ECO:0000256" key="4">
    <source>
        <dbReference type="ARBA" id="ARBA00022502"/>
    </source>
</evidence>
<comment type="pathway">
    <text evidence="2 11">Glycolipid biosynthesis; glycosylphosphatidylinositol-anchor biosynthesis.</text>
</comment>
<evidence type="ECO:0000256" key="9">
    <source>
        <dbReference type="ARBA" id="ARBA00022989"/>
    </source>
</evidence>
<evidence type="ECO:0000256" key="1">
    <source>
        <dbReference type="ARBA" id="ARBA00004477"/>
    </source>
</evidence>
<keyword evidence="10 11" id="KW-0472">Membrane</keyword>
<protein>
    <recommendedName>
        <fullName evidence="11">GPI mannosyltransferase 2</fullName>
        <ecNumber evidence="11">2.4.1.-</ecNumber>
    </recommendedName>
</protein>
<keyword evidence="6 11" id="KW-0808">Transferase</keyword>
<reference evidence="12" key="1">
    <citation type="submission" date="2019-03" db="EMBL/GenBank/DDBJ databases">
        <title>Improved annotation for the trematode Fasciola hepatica.</title>
        <authorList>
            <person name="Choi Y.-J."/>
            <person name="Martin J."/>
            <person name="Mitreva M."/>
        </authorList>
    </citation>
    <scope>NUCLEOTIDE SEQUENCE [LARGE SCALE GENOMIC DNA]</scope>
</reference>
<feature type="transmembrane region" description="Helical" evidence="11">
    <location>
        <begin position="85"/>
        <end position="103"/>
    </location>
</feature>
<evidence type="ECO:0000256" key="7">
    <source>
        <dbReference type="ARBA" id="ARBA00022692"/>
    </source>
</evidence>
<keyword evidence="13" id="KW-1185">Reference proteome</keyword>
<dbReference type="PANTHER" id="PTHR12468">
    <property type="entry name" value="GPI MANNOSYLTRANSFERASE 2"/>
    <property type="match status" value="1"/>
</dbReference>
<evidence type="ECO:0000256" key="10">
    <source>
        <dbReference type="ARBA" id="ARBA00023136"/>
    </source>
</evidence>
<evidence type="ECO:0000313" key="13">
    <source>
        <dbReference type="Proteomes" id="UP000230066"/>
    </source>
</evidence>
<accession>A0A4E0R2H4</accession>
<dbReference type="EMBL" id="JXXN02004713">
    <property type="protein sequence ID" value="THD20386.1"/>
    <property type="molecule type" value="Genomic_DNA"/>
</dbReference>
<dbReference type="Proteomes" id="UP000230066">
    <property type="component" value="Unassembled WGS sequence"/>
</dbReference>
<feature type="transmembrane region" description="Helical" evidence="11">
    <location>
        <begin position="150"/>
        <end position="183"/>
    </location>
</feature>
<feature type="transmembrane region" description="Helical" evidence="11">
    <location>
        <begin position="443"/>
        <end position="461"/>
    </location>
</feature>
<dbReference type="AlphaFoldDB" id="A0A4E0R2H4"/>
<dbReference type="GO" id="GO:0004376">
    <property type="term" value="F:GPI mannosyltransferase activity"/>
    <property type="evidence" value="ECO:0007669"/>
    <property type="project" value="InterPro"/>
</dbReference>
<keyword evidence="8 11" id="KW-0256">Endoplasmic reticulum</keyword>
<organism evidence="12 13">
    <name type="scientific">Fasciola hepatica</name>
    <name type="common">Liver fluke</name>
    <dbReference type="NCBI Taxonomy" id="6192"/>
    <lineage>
        <taxon>Eukaryota</taxon>
        <taxon>Metazoa</taxon>
        <taxon>Spiralia</taxon>
        <taxon>Lophotrochozoa</taxon>
        <taxon>Platyhelminthes</taxon>
        <taxon>Trematoda</taxon>
        <taxon>Digenea</taxon>
        <taxon>Plagiorchiida</taxon>
        <taxon>Echinostomata</taxon>
        <taxon>Echinostomatoidea</taxon>
        <taxon>Fasciolidae</taxon>
        <taxon>Fasciola</taxon>
    </lineage>
</organism>
<feature type="transmembrane region" description="Helical" evidence="11">
    <location>
        <begin position="12"/>
        <end position="33"/>
    </location>
</feature>
<evidence type="ECO:0000256" key="11">
    <source>
        <dbReference type="RuleBase" id="RU363112"/>
    </source>
</evidence>
<name>A0A4E0R2H4_FASHE</name>
<gene>
    <name evidence="12" type="ORF">D915_008981</name>
</gene>
<dbReference type="GO" id="GO:0005789">
    <property type="term" value="C:endoplasmic reticulum membrane"/>
    <property type="evidence" value="ECO:0007669"/>
    <property type="project" value="UniProtKB-SubCell"/>
</dbReference>
<dbReference type="GO" id="GO:0006506">
    <property type="term" value="P:GPI anchor biosynthetic process"/>
    <property type="evidence" value="ECO:0007669"/>
    <property type="project" value="UniProtKB-UniPathway"/>
</dbReference>
<feature type="transmembrane region" description="Helical" evidence="11">
    <location>
        <begin position="512"/>
        <end position="531"/>
    </location>
</feature>
<dbReference type="Pfam" id="PF04188">
    <property type="entry name" value="Mannosyl_trans2"/>
    <property type="match status" value="1"/>
</dbReference>
<dbReference type="PANTHER" id="PTHR12468:SF2">
    <property type="entry name" value="GPI MANNOSYLTRANSFERASE 2"/>
    <property type="match status" value="1"/>
</dbReference>
<evidence type="ECO:0000256" key="6">
    <source>
        <dbReference type="ARBA" id="ARBA00022679"/>
    </source>
</evidence>